<dbReference type="InterPro" id="IPR017734">
    <property type="entry name" value="T6SS_SciN"/>
</dbReference>
<dbReference type="EMBL" id="QPJK01000001">
    <property type="protein sequence ID" value="RCW75762.1"/>
    <property type="molecule type" value="Genomic_DNA"/>
</dbReference>
<evidence type="ECO:0000256" key="1">
    <source>
        <dbReference type="SAM" id="SignalP"/>
    </source>
</evidence>
<gene>
    <name evidence="2" type="ORF">DES41_101357</name>
</gene>
<accession>A0A368Y6D8</accession>
<proteinExistence type="predicted"/>
<organism evidence="2 3">
    <name type="scientific">Pseudorhodoferax soli</name>
    <dbReference type="NCBI Taxonomy" id="545864"/>
    <lineage>
        <taxon>Bacteria</taxon>
        <taxon>Pseudomonadati</taxon>
        <taxon>Pseudomonadota</taxon>
        <taxon>Betaproteobacteria</taxon>
        <taxon>Burkholderiales</taxon>
        <taxon>Comamonadaceae</taxon>
    </lineage>
</organism>
<name>A0A368Y6D8_9BURK</name>
<dbReference type="InterPro" id="IPR038706">
    <property type="entry name" value="Type_VI_SciN-like_sf"/>
</dbReference>
<keyword evidence="1" id="KW-0732">Signal</keyword>
<dbReference type="Gene3D" id="2.60.40.4150">
    <property type="entry name" value="Type VI secretion system, lipoprotein SciN"/>
    <property type="match status" value="1"/>
</dbReference>
<evidence type="ECO:0000313" key="2">
    <source>
        <dbReference type="EMBL" id="RCW75762.1"/>
    </source>
</evidence>
<evidence type="ECO:0000313" key="3">
    <source>
        <dbReference type="Proteomes" id="UP000252884"/>
    </source>
</evidence>
<feature type="signal peptide" evidence="1">
    <location>
        <begin position="1"/>
        <end position="35"/>
    </location>
</feature>
<dbReference type="RefSeq" id="WP_211332878.1">
    <property type="nucleotide sequence ID" value="NZ_QPJK01000001.1"/>
</dbReference>
<dbReference type="PROSITE" id="PS51257">
    <property type="entry name" value="PROKAR_LIPOPROTEIN"/>
    <property type="match status" value="1"/>
</dbReference>
<dbReference type="Proteomes" id="UP000252884">
    <property type="component" value="Unassembled WGS sequence"/>
</dbReference>
<dbReference type="Pfam" id="PF12790">
    <property type="entry name" value="T6SS-SciN"/>
    <property type="match status" value="1"/>
</dbReference>
<comment type="caution">
    <text evidence="2">The sequence shown here is derived from an EMBL/GenBank/DDBJ whole genome shotgun (WGS) entry which is preliminary data.</text>
</comment>
<dbReference type="NCBIfam" id="TIGR03352">
    <property type="entry name" value="VI_chp_3"/>
    <property type="match status" value="1"/>
</dbReference>
<sequence length="169" mass="17971">MRTAGNRSGCFTHRSHPLGWLVRAAALLALLSACGGPPKVPPTTVAGSVAAVAGVNPSVSGRPSPLLLRVYELKTATVFAAADFVSLYQRDQAELGAELVGREEIMLAPGESRPLNRTLAPETRFLAVFAAYRDVEHARWRAVLPVQPGQAHRVTIRASELAVTAELAP</sequence>
<reference evidence="2 3" key="1">
    <citation type="submission" date="2018-07" db="EMBL/GenBank/DDBJ databases">
        <title>Genomic Encyclopedia of Type Strains, Phase IV (KMG-IV): sequencing the most valuable type-strain genomes for metagenomic binning, comparative biology and taxonomic classification.</title>
        <authorList>
            <person name="Goeker M."/>
        </authorList>
    </citation>
    <scope>NUCLEOTIDE SEQUENCE [LARGE SCALE GENOMIC DNA]</scope>
    <source>
        <strain evidence="2 3">DSM 21634</strain>
    </source>
</reference>
<keyword evidence="3" id="KW-1185">Reference proteome</keyword>
<feature type="chain" id="PRO_5016967896" evidence="1">
    <location>
        <begin position="36"/>
        <end position="169"/>
    </location>
</feature>
<protein>
    <submittedName>
        <fullName evidence="2">Type VI secretion system protein VasD</fullName>
    </submittedName>
</protein>
<dbReference type="AlphaFoldDB" id="A0A368Y6D8"/>
<dbReference type="PANTHER" id="PTHR37625">
    <property type="entry name" value="OUTER MEMBRANE LIPOPROTEIN-RELATED"/>
    <property type="match status" value="1"/>
</dbReference>
<dbReference type="PANTHER" id="PTHR37625:SF4">
    <property type="entry name" value="OUTER MEMBRANE LIPOPROTEIN"/>
    <property type="match status" value="1"/>
</dbReference>